<comment type="caution">
    <text evidence="1">The sequence shown here is derived from an EMBL/GenBank/DDBJ whole genome shotgun (WGS) entry which is preliminary data.</text>
</comment>
<keyword evidence="2" id="KW-1185">Reference proteome</keyword>
<protein>
    <submittedName>
        <fullName evidence="1">Uncharacterized protein</fullName>
    </submittedName>
</protein>
<sequence length="66" mass="7050">MAALSSQPYAETQRPSRLVEGLCVVVGRGTWCQMATPIRDVNSTQSCQNATTLAQLVQGTINPSRG</sequence>
<organism evidence="1 2">
    <name type="scientific">Champsocephalus gunnari</name>
    <name type="common">Mackerel icefish</name>
    <dbReference type="NCBI Taxonomy" id="52237"/>
    <lineage>
        <taxon>Eukaryota</taxon>
        <taxon>Metazoa</taxon>
        <taxon>Chordata</taxon>
        <taxon>Craniata</taxon>
        <taxon>Vertebrata</taxon>
        <taxon>Euteleostomi</taxon>
        <taxon>Actinopterygii</taxon>
        <taxon>Neopterygii</taxon>
        <taxon>Teleostei</taxon>
        <taxon>Neoteleostei</taxon>
        <taxon>Acanthomorphata</taxon>
        <taxon>Eupercaria</taxon>
        <taxon>Perciformes</taxon>
        <taxon>Notothenioidei</taxon>
        <taxon>Channichthyidae</taxon>
        <taxon>Champsocephalus</taxon>
    </lineage>
</organism>
<accession>A0AAN8E7I8</accession>
<dbReference type="EMBL" id="JAURVH010001515">
    <property type="protein sequence ID" value="KAK5933045.1"/>
    <property type="molecule type" value="Genomic_DNA"/>
</dbReference>
<reference evidence="1 2" key="1">
    <citation type="journal article" date="2023" name="Mol. Biol. Evol.">
        <title>Genomics of Secondarily Temperate Adaptation in the Only Non-Antarctic Icefish.</title>
        <authorList>
            <person name="Rivera-Colon A.G."/>
            <person name="Rayamajhi N."/>
            <person name="Minhas B.F."/>
            <person name="Madrigal G."/>
            <person name="Bilyk K.T."/>
            <person name="Yoon V."/>
            <person name="Hune M."/>
            <person name="Gregory S."/>
            <person name="Cheng C.H.C."/>
            <person name="Catchen J.M."/>
        </authorList>
    </citation>
    <scope>NUCLEOTIDE SEQUENCE [LARGE SCALE GENOMIC DNA]</scope>
    <source>
        <tissue evidence="1">White muscle</tissue>
    </source>
</reference>
<proteinExistence type="predicted"/>
<evidence type="ECO:0000313" key="2">
    <source>
        <dbReference type="Proteomes" id="UP001331515"/>
    </source>
</evidence>
<evidence type="ECO:0000313" key="1">
    <source>
        <dbReference type="EMBL" id="KAK5933045.1"/>
    </source>
</evidence>
<dbReference type="Proteomes" id="UP001331515">
    <property type="component" value="Unassembled WGS sequence"/>
</dbReference>
<dbReference type="AlphaFoldDB" id="A0AAN8E7I8"/>
<name>A0AAN8E7I8_CHAGU</name>
<gene>
    <name evidence="1" type="ORF">CgunFtcFv8_004703</name>
</gene>